<dbReference type="GO" id="GO:0004128">
    <property type="term" value="F:cytochrome-b5 reductase activity, acting on NAD(P)H"/>
    <property type="evidence" value="ECO:0007669"/>
    <property type="project" value="TreeGrafter"/>
</dbReference>
<keyword evidence="1" id="KW-0349">Heme</keyword>
<dbReference type="GO" id="GO:0046872">
    <property type="term" value="F:metal ion binding"/>
    <property type="evidence" value="ECO:0007669"/>
    <property type="project" value="UniProtKB-KW"/>
</dbReference>
<gene>
    <name evidence="5" type="ORF">AXF42_Ash009262</name>
</gene>
<reference evidence="5 6" key="1">
    <citation type="journal article" date="2017" name="Nature">
        <title>The Apostasia genome and the evolution of orchids.</title>
        <authorList>
            <person name="Zhang G.Q."/>
            <person name="Liu K.W."/>
            <person name="Li Z."/>
            <person name="Lohaus R."/>
            <person name="Hsiao Y.Y."/>
            <person name="Niu S.C."/>
            <person name="Wang J.Y."/>
            <person name="Lin Y.C."/>
            <person name="Xu Q."/>
            <person name="Chen L.J."/>
            <person name="Yoshida K."/>
            <person name="Fujiwara S."/>
            <person name="Wang Z.W."/>
            <person name="Zhang Y.Q."/>
            <person name="Mitsuda N."/>
            <person name="Wang M."/>
            <person name="Liu G.H."/>
            <person name="Pecoraro L."/>
            <person name="Huang H.X."/>
            <person name="Xiao X.J."/>
            <person name="Lin M."/>
            <person name="Wu X.Y."/>
            <person name="Wu W.L."/>
            <person name="Chen Y.Y."/>
            <person name="Chang S.B."/>
            <person name="Sakamoto S."/>
            <person name="Ohme-Takagi M."/>
            <person name="Yagi M."/>
            <person name="Zeng S.J."/>
            <person name="Shen C.Y."/>
            <person name="Yeh C.M."/>
            <person name="Luo Y.B."/>
            <person name="Tsai W.C."/>
            <person name="Van de Peer Y."/>
            <person name="Liu Z.J."/>
        </authorList>
    </citation>
    <scope>NUCLEOTIDE SEQUENCE [LARGE SCALE GENOMIC DNA]</scope>
    <source>
        <strain evidence="6">cv. Shenzhen</strain>
        <tissue evidence="5">Stem</tissue>
    </source>
</reference>
<dbReference type="InterPro" id="IPR051872">
    <property type="entry name" value="Cytochrome_b5/Flavoprotein_Rdt"/>
</dbReference>
<feature type="region of interest" description="Disordered" evidence="4">
    <location>
        <begin position="69"/>
        <end position="90"/>
    </location>
</feature>
<dbReference type="OrthoDB" id="432299at2759"/>
<dbReference type="AlphaFoldDB" id="A0A2I0B3K6"/>
<sequence length="222" mass="25016">MARAGRSAVFPCAARWKQERMERERKLDLGDNGMNDFTFCRVDLQADNDLLESPKVIPNVNKITLTDSSISDGNLEKTSDSSRGCSSDSLTERNGGWIDFPLNCSSDMIQPKNKPNKLEVREITRSTGDPLLVFEEKLSSRKPAVRAKVPFEKGYSQMDWLKLTGTHPDLAGKIKGRLQSMVYALSYPSKAEPSVFRDNPIEDSFLWMRSGSIKQKVLYGQF</sequence>
<evidence type="ECO:0000313" key="5">
    <source>
        <dbReference type="EMBL" id="PKA62377.1"/>
    </source>
</evidence>
<keyword evidence="6" id="KW-1185">Reference proteome</keyword>
<name>A0A2I0B3K6_9ASPA</name>
<accession>A0A2I0B3K6</accession>
<keyword evidence="2" id="KW-0479">Metal-binding</keyword>
<evidence type="ECO:0000256" key="4">
    <source>
        <dbReference type="SAM" id="MobiDB-lite"/>
    </source>
</evidence>
<dbReference type="Proteomes" id="UP000236161">
    <property type="component" value="Unassembled WGS sequence"/>
</dbReference>
<dbReference type="PANTHER" id="PTHR46237">
    <property type="entry name" value="CYTOCHROME B5 REDUCTASE 4 FAMILY MEMBER"/>
    <property type="match status" value="1"/>
</dbReference>
<dbReference type="STRING" id="1088818.A0A2I0B3K6"/>
<evidence type="ECO:0000256" key="3">
    <source>
        <dbReference type="ARBA" id="ARBA00023004"/>
    </source>
</evidence>
<dbReference type="GO" id="GO:0005737">
    <property type="term" value="C:cytoplasm"/>
    <property type="evidence" value="ECO:0007669"/>
    <property type="project" value="TreeGrafter"/>
</dbReference>
<evidence type="ECO:0000256" key="2">
    <source>
        <dbReference type="ARBA" id="ARBA00022723"/>
    </source>
</evidence>
<organism evidence="5 6">
    <name type="scientific">Apostasia shenzhenica</name>
    <dbReference type="NCBI Taxonomy" id="1088818"/>
    <lineage>
        <taxon>Eukaryota</taxon>
        <taxon>Viridiplantae</taxon>
        <taxon>Streptophyta</taxon>
        <taxon>Embryophyta</taxon>
        <taxon>Tracheophyta</taxon>
        <taxon>Spermatophyta</taxon>
        <taxon>Magnoliopsida</taxon>
        <taxon>Liliopsida</taxon>
        <taxon>Asparagales</taxon>
        <taxon>Orchidaceae</taxon>
        <taxon>Apostasioideae</taxon>
        <taxon>Apostasia</taxon>
    </lineage>
</organism>
<dbReference type="PANTHER" id="PTHR46237:SF1">
    <property type="entry name" value="CYTOCHROME B5 REDUCTASE 4"/>
    <property type="match status" value="1"/>
</dbReference>
<dbReference type="GO" id="GO:0020037">
    <property type="term" value="F:heme binding"/>
    <property type="evidence" value="ECO:0007669"/>
    <property type="project" value="TreeGrafter"/>
</dbReference>
<evidence type="ECO:0000256" key="1">
    <source>
        <dbReference type="ARBA" id="ARBA00022617"/>
    </source>
</evidence>
<protein>
    <submittedName>
        <fullName evidence="5">Uncharacterized protein</fullName>
    </submittedName>
</protein>
<evidence type="ECO:0000313" key="6">
    <source>
        <dbReference type="Proteomes" id="UP000236161"/>
    </source>
</evidence>
<keyword evidence="3" id="KW-0408">Iron</keyword>
<proteinExistence type="predicted"/>
<dbReference type="EMBL" id="KZ451917">
    <property type="protein sequence ID" value="PKA62377.1"/>
    <property type="molecule type" value="Genomic_DNA"/>
</dbReference>